<dbReference type="Pfam" id="PF07714">
    <property type="entry name" value="PK_Tyr_Ser-Thr"/>
    <property type="match status" value="1"/>
</dbReference>
<proteinExistence type="predicted"/>
<dbReference type="SUPFAM" id="SSF47986">
    <property type="entry name" value="DEATH domain"/>
    <property type="match status" value="1"/>
</dbReference>
<accession>A0A4W5KYU6</accession>
<evidence type="ECO:0000259" key="3">
    <source>
        <dbReference type="PROSITE" id="PS50017"/>
    </source>
</evidence>
<evidence type="ECO:0000259" key="2">
    <source>
        <dbReference type="PROSITE" id="PS50011"/>
    </source>
</evidence>
<feature type="compositionally biased region" description="Low complexity" evidence="1">
    <location>
        <begin position="488"/>
        <end position="509"/>
    </location>
</feature>
<dbReference type="InterPro" id="IPR011009">
    <property type="entry name" value="Kinase-like_dom_sf"/>
</dbReference>
<dbReference type="InterPro" id="IPR025735">
    <property type="entry name" value="RHIM"/>
</dbReference>
<dbReference type="Ensembl" id="ENSHHUT00000016086.1">
    <property type="protein sequence ID" value="ENSHHUP00000015535.1"/>
    <property type="gene ID" value="ENSHHUG00000009671.1"/>
</dbReference>
<dbReference type="InterPro" id="IPR008271">
    <property type="entry name" value="Ser/Thr_kinase_AS"/>
</dbReference>
<feature type="domain" description="Protein kinase" evidence="2">
    <location>
        <begin position="15"/>
        <end position="289"/>
    </location>
</feature>
<dbReference type="PROSITE" id="PS50017">
    <property type="entry name" value="DEATH_DOMAIN"/>
    <property type="match status" value="1"/>
</dbReference>
<dbReference type="PANTHER" id="PTHR44329:SF6">
    <property type="entry name" value="RECEPTOR-INTERACTING SERINE_THREONINE-PROTEIN KINASE 1"/>
    <property type="match status" value="1"/>
</dbReference>
<reference evidence="4" key="3">
    <citation type="submission" date="2025-09" db="UniProtKB">
        <authorList>
            <consortium name="Ensembl"/>
        </authorList>
    </citation>
    <scope>IDENTIFICATION</scope>
</reference>
<name>A0A4W5KYU6_9TELE</name>
<feature type="domain" description="Death" evidence="3">
    <location>
        <begin position="612"/>
        <end position="698"/>
    </location>
</feature>
<dbReference type="GO" id="GO:0043123">
    <property type="term" value="P:positive regulation of canonical NF-kappaB signal transduction"/>
    <property type="evidence" value="ECO:0007669"/>
    <property type="project" value="UniProtKB-ARBA"/>
</dbReference>
<dbReference type="Gene3D" id="1.10.533.10">
    <property type="entry name" value="Death Domain, Fas"/>
    <property type="match status" value="1"/>
</dbReference>
<dbReference type="InterPro" id="IPR011029">
    <property type="entry name" value="DEATH-like_dom_sf"/>
</dbReference>
<dbReference type="PROSITE" id="PS00108">
    <property type="entry name" value="PROTEIN_KINASE_ST"/>
    <property type="match status" value="1"/>
</dbReference>
<dbReference type="GO" id="GO:0009893">
    <property type="term" value="P:positive regulation of metabolic process"/>
    <property type="evidence" value="ECO:0007669"/>
    <property type="project" value="UniProtKB-ARBA"/>
</dbReference>
<dbReference type="InterPro" id="IPR000719">
    <property type="entry name" value="Prot_kinase_dom"/>
</dbReference>
<dbReference type="PANTHER" id="PTHR44329">
    <property type="entry name" value="SERINE/THREONINE-PROTEIN KINASE TNNI3K-RELATED"/>
    <property type="match status" value="1"/>
</dbReference>
<dbReference type="InterPro" id="IPR000488">
    <property type="entry name" value="Death_dom"/>
</dbReference>
<dbReference type="STRING" id="62062.ENSHHUP00000015535"/>
<reference evidence="5" key="1">
    <citation type="submission" date="2018-06" db="EMBL/GenBank/DDBJ databases">
        <title>Genome assembly of Danube salmon.</title>
        <authorList>
            <person name="Macqueen D.J."/>
            <person name="Gundappa M.K."/>
        </authorList>
    </citation>
    <scope>NUCLEOTIDE SEQUENCE [LARGE SCALE GENOMIC DNA]</scope>
</reference>
<dbReference type="Pfam" id="PF00531">
    <property type="entry name" value="Death"/>
    <property type="match status" value="1"/>
</dbReference>
<dbReference type="Pfam" id="PF12721">
    <property type="entry name" value="RHIM"/>
    <property type="match status" value="1"/>
</dbReference>
<dbReference type="AlphaFoldDB" id="A0A4W5KYU6"/>
<dbReference type="SMART" id="SM00005">
    <property type="entry name" value="DEATH"/>
    <property type="match status" value="1"/>
</dbReference>
<protein>
    <submittedName>
        <fullName evidence="4">Receptor (TNFRSF)-interacting serine-threonine kinase 1, like</fullName>
    </submittedName>
</protein>
<organism evidence="4 5">
    <name type="scientific">Hucho hucho</name>
    <name type="common">huchen</name>
    <dbReference type="NCBI Taxonomy" id="62062"/>
    <lineage>
        <taxon>Eukaryota</taxon>
        <taxon>Metazoa</taxon>
        <taxon>Chordata</taxon>
        <taxon>Craniata</taxon>
        <taxon>Vertebrata</taxon>
        <taxon>Euteleostomi</taxon>
        <taxon>Actinopterygii</taxon>
        <taxon>Neopterygii</taxon>
        <taxon>Teleostei</taxon>
        <taxon>Protacanthopterygii</taxon>
        <taxon>Salmoniformes</taxon>
        <taxon>Salmonidae</taxon>
        <taxon>Salmoninae</taxon>
        <taxon>Hucho</taxon>
    </lineage>
</organism>
<dbReference type="InterPro" id="IPR001245">
    <property type="entry name" value="Ser-Thr/Tyr_kinase_cat_dom"/>
</dbReference>
<dbReference type="Proteomes" id="UP000314982">
    <property type="component" value="Unassembled WGS sequence"/>
</dbReference>
<evidence type="ECO:0000313" key="5">
    <source>
        <dbReference type="Proteomes" id="UP000314982"/>
    </source>
</evidence>
<evidence type="ECO:0000256" key="1">
    <source>
        <dbReference type="SAM" id="MobiDB-lite"/>
    </source>
</evidence>
<keyword evidence="5" id="KW-1185">Reference proteome</keyword>
<dbReference type="GO" id="GO:0005524">
    <property type="term" value="F:ATP binding"/>
    <property type="evidence" value="ECO:0007669"/>
    <property type="project" value="InterPro"/>
</dbReference>
<dbReference type="PROSITE" id="PS50011">
    <property type="entry name" value="PROTEIN_KINASE_DOM"/>
    <property type="match status" value="1"/>
</dbReference>
<dbReference type="GO" id="GO:0031349">
    <property type="term" value="P:positive regulation of defense response"/>
    <property type="evidence" value="ECO:0007669"/>
    <property type="project" value="UniProtKB-ARBA"/>
</dbReference>
<feature type="region of interest" description="Disordered" evidence="1">
    <location>
        <begin position="423"/>
        <end position="462"/>
    </location>
</feature>
<evidence type="ECO:0000313" key="4">
    <source>
        <dbReference type="Ensembl" id="ENSHHUP00000015535.1"/>
    </source>
</evidence>
<dbReference type="FunFam" id="1.10.510.10:FF:000472">
    <property type="entry name" value="Receptor interacting serine/threonine kinase 1"/>
    <property type="match status" value="1"/>
</dbReference>
<dbReference type="GeneTree" id="ENSGT00940000159347"/>
<dbReference type="Gene3D" id="1.10.510.10">
    <property type="entry name" value="Transferase(Phosphotransferase) domain 1"/>
    <property type="match status" value="1"/>
</dbReference>
<feature type="compositionally biased region" description="Polar residues" evidence="1">
    <location>
        <begin position="427"/>
        <end position="447"/>
    </location>
</feature>
<feature type="region of interest" description="Disordered" evidence="1">
    <location>
        <begin position="476"/>
        <end position="509"/>
    </location>
</feature>
<dbReference type="GO" id="GO:0071345">
    <property type="term" value="P:cellular response to cytokine stimulus"/>
    <property type="evidence" value="ECO:0007669"/>
    <property type="project" value="UniProtKB-ARBA"/>
</dbReference>
<sequence length="704" mass="78543">MATAQDSIYMKSADLIKKEPLDYGGFGTVYLCYHKTLGHVVLKTIYTGPPRNEGSKQSLLEEGSLMSKLNHERVVKLLGVILEDGDYSLVMELLPKGNLLALLDRVPVLISIKGRIILEILEGMVYLMKNRVIHKDLKPENILVDNDFHIKIADLGLATCQTWSRLTKEESRRQSRLARPGAGGAGGRAAGTLCYMAPEHLDSIHTRSSEKSDVYSFAIVVWVILTGSEPYENARSEDHICQCVRKGDRPDEDLIPDDTPVEITELMKKCWNQDPQLRPTFQEGYNTFLPVYREKLEPDVERDSLGLRDLYEGPEELVEKMKSLSMSPESLKADRLAPLLSSDSAGAVRIEACPVEASIEELNLFLPCEPSLIQPDGWALGPVSTTSGMELKMVHELSALEVKLAQQLEYHKYASYSQMDQLDFSPYPNSHPATPQRLSSQDPTTNRGLPDLRPSQPSSVEVNPHLRLSSLGVYKAADPSGATTPRRQLSSHMPESSSSPSLSQGQYSPQQQYPYAQYNRLQSWPAYPVPESAAPDLTAGLRLNSGAKVRLPQDPGGLFIHNASGIQIGSNNTLSIRDHESYSRSASSLSNGANSQSLLRETLQMYEDQAVTEEHLDLLRENIGKEWKRCARRLGLSEVEVETIDQDYHHDGLPEKVHQMLERWRMKEGYVGCTVGRLCRALENCVKVDLVKKLLHACRTNTSP</sequence>
<dbReference type="InterPro" id="IPR051681">
    <property type="entry name" value="Ser/Thr_Kinases-Pseudokinases"/>
</dbReference>
<reference evidence="4" key="2">
    <citation type="submission" date="2025-08" db="UniProtKB">
        <authorList>
            <consortium name="Ensembl"/>
        </authorList>
    </citation>
    <scope>IDENTIFICATION</scope>
</reference>
<dbReference type="SUPFAM" id="SSF56112">
    <property type="entry name" value="Protein kinase-like (PK-like)"/>
    <property type="match status" value="1"/>
</dbReference>
<dbReference type="SMART" id="SM00220">
    <property type="entry name" value="S_TKc"/>
    <property type="match status" value="1"/>
</dbReference>
<dbReference type="GO" id="GO:0004706">
    <property type="term" value="F:JUN kinase kinase kinase activity"/>
    <property type="evidence" value="ECO:0007669"/>
    <property type="project" value="TreeGrafter"/>
</dbReference>